<feature type="domain" description="Amine oxidase" evidence="4">
    <location>
        <begin position="35"/>
        <end position="482"/>
    </location>
</feature>
<evidence type="ECO:0000256" key="3">
    <source>
        <dbReference type="PIRSR" id="PIRSR601613-1"/>
    </source>
</evidence>
<dbReference type="PRINTS" id="PR00757">
    <property type="entry name" value="AMINEOXDASEF"/>
</dbReference>
<organism evidence="5 6">
    <name type="scientific">Fictibacillus phosphorivorans</name>
    <dbReference type="NCBI Taxonomy" id="1221500"/>
    <lineage>
        <taxon>Bacteria</taxon>
        <taxon>Bacillati</taxon>
        <taxon>Bacillota</taxon>
        <taxon>Bacilli</taxon>
        <taxon>Bacillales</taxon>
        <taxon>Fictibacillaceae</taxon>
        <taxon>Fictibacillus</taxon>
    </lineage>
</organism>
<protein>
    <submittedName>
        <fullName evidence="5">Amine oxidase</fullName>
    </submittedName>
</protein>
<evidence type="ECO:0000313" key="6">
    <source>
        <dbReference type="Proteomes" id="UP000076567"/>
    </source>
</evidence>
<dbReference type="RefSeq" id="WP_066239843.1">
    <property type="nucleotide sequence ID" value="NZ_LRFC01000012.1"/>
</dbReference>
<feature type="binding site" evidence="3">
    <location>
        <begin position="80"/>
        <end position="83"/>
    </location>
    <ligand>
        <name>FAD</name>
        <dbReference type="ChEBI" id="CHEBI:57692"/>
    </ligand>
</feature>
<dbReference type="InterPro" id="IPR002937">
    <property type="entry name" value="Amino_oxidase"/>
</dbReference>
<accession>A0A163RM89</accession>
<dbReference type="AlphaFoldDB" id="A0A163RM89"/>
<dbReference type="Gene3D" id="3.90.660.10">
    <property type="match status" value="1"/>
</dbReference>
<evidence type="ECO:0000313" key="5">
    <source>
        <dbReference type="EMBL" id="KZE67156.1"/>
    </source>
</evidence>
<dbReference type="GO" id="GO:0001716">
    <property type="term" value="F:L-amino-acid oxidase activity"/>
    <property type="evidence" value="ECO:0007669"/>
    <property type="project" value="TreeGrafter"/>
</dbReference>
<comment type="cofactor">
    <cofactor evidence="1">
        <name>FAD</name>
        <dbReference type="ChEBI" id="CHEBI:57692"/>
    </cofactor>
</comment>
<dbReference type="InterPro" id="IPR001613">
    <property type="entry name" value="Flavin_amine_oxidase"/>
</dbReference>
<dbReference type="PANTHER" id="PTHR10742">
    <property type="entry name" value="FLAVIN MONOAMINE OXIDASE"/>
    <property type="match status" value="1"/>
</dbReference>
<evidence type="ECO:0000256" key="1">
    <source>
        <dbReference type="ARBA" id="ARBA00001974"/>
    </source>
</evidence>
<reference evidence="6" key="1">
    <citation type="submission" date="2016-01" db="EMBL/GenBank/DDBJ databases">
        <title>Draft genome of Chromobacterium sp. F49.</title>
        <authorList>
            <person name="Hong K.W."/>
        </authorList>
    </citation>
    <scope>NUCLEOTIDE SEQUENCE [LARGE SCALE GENOMIC DNA]</scope>
    <source>
        <strain evidence="6">P7IIIA</strain>
    </source>
</reference>
<dbReference type="GO" id="GO:0009063">
    <property type="term" value="P:amino acid catabolic process"/>
    <property type="evidence" value="ECO:0007669"/>
    <property type="project" value="TreeGrafter"/>
</dbReference>
<dbReference type="SUPFAM" id="SSF54373">
    <property type="entry name" value="FAD-linked reductases, C-terminal domain"/>
    <property type="match status" value="1"/>
</dbReference>
<dbReference type="InterPro" id="IPR050281">
    <property type="entry name" value="Flavin_monoamine_oxidase"/>
</dbReference>
<proteinExistence type="predicted"/>
<dbReference type="PANTHER" id="PTHR10742:SF342">
    <property type="entry name" value="AMINE OXIDASE"/>
    <property type="match status" value="1"/>
</dbReference>
<dbReference type="Proteomes" id="UP000076567">
    <property type="component" value="Unassembled WGS sequence"/>
</dbReference>
<keyword evidence="2" id="KW-0560">Oxidoreductase</keyword>
<dbReference type="Pfam" id="PF01593">
    <property type="entry name" value="Amino_oxidase"/>
    <property type="match status" value="1"/>
</dbReference>
<dbReference type="OrthoDB" id="25353at2"/>
<comment type="caution">
    <text evidence="5">The sequence shown here is derived from an EMBL/GenBank/DDBJ whole genome shotgun (WGS) entry which is preliminary data.</text>
</comment>
<dbReference type="EMBL" id="LRFC01000012">
    <property type="protein sequence ID" value="KZE67156.1"/>
    <property type="molecule type" value="Genomic_DNA"/>
</dbReference>
<dbReference type="Gene3D" id="1.10.405.10">
    <property type="entry name" value="Guanine Nucleotide Dissociation Inhibitor, domain 1"/>
    <property type="match status" value="1"/>
</dbReference>
<keyword evidence="6" id="KW-1185">Reference proteome</keyword>
<feature type="binding site" evidence="3">
    <location>
        <position position="459"/>
    </location>
    <ligand>
        <name>FAD</name>
        <dbReference type="ChEBI" id="CHEBI:57692"/>
    </ligand>
</feature>
<sequence length="485" mass="55490">MNLNRLSDDEMLNAIKNGLEKTLSPQKIIIVGAGMAGLVAASLLKNAGHDVILLESTHRVGGRVYTVRAPFTHGNYFEAGAMRIPEMHKLVLAYIDKFKLAKNEFINSNPHDLLFVNGIRTTNCEYEKTPDMLGFPFMENEKGKTAEQLIQFAVQPISDFLEKDPEKKWPIVIRNFQHYSLDHYLRNNPFGRSLSPGAIESIKVLLSLEGLPELSFLEVLRDILIIFQPKIKYFEITGGYDQLPRAFLKDLRHHIYFGQKLTKIVQDQTKVKLYTESPQTLHRFSFEADRVILTLPFSVLNFVDIEPFESVSYYKRKAIRELHYVPSIKIGIEFKHRFWEKNGLKGGKTVTDLATRFTHYPSHNRQDTSSGVVIGSYTWEDDTFPWRSSSNEMKIKETLKYLAQFHGKDVYHYFVTGASHDWSTDLNAGGCFTMFKPYQELELYESIKSIEGRLHFAGEHTTLKHGWVEGAVESGIRAAIEINGG</sequence>
<feature type="binding site" evidence="3">
    <location>
        <position position="83"/>
    </location>
    <ligand>
        <name>substrate</name>
    </ligand>
</feature>
<evidence type="ECO:0000259" key="4">
    <source>
        <dbReference type="Pfam" id="PF01593"/>
    </source>
</evidence>
<name>A0A163RM89_9BACL</name>
<gene>
    <name evidence="5" type="ORF">AWM68_04675</name>
</gene>
<dbReference type="Gene3D" id="3.50.50.60">
    <property type="entry name" value="FAD/NAD(P)-binding domain"/>
    <property type="match status" value="1"/>
</dbReference>
<dbReference type="SUPFAM" id="SSF51905">
    <property type="entry name" value="FAD/NAD(P)-binding domain"/>
    <property type="match status" value="1"/>
</dbReference>
<dbReference type="InterPro" id="IPR036188">
    <property type="entry name" value="FAD/NAD-bd_sf"/>
</dbReference>
<evidence type="ECO:0000256" key="2">
    <source>
        <dbReference type="ARBA" id="ARBA00023002"/>
    </source>
</evidence>